<evidence type="ECO:0000313" key="2">
    <source>
        <dbReference type="WBParaSite" id="ES5_v2.g25609.t1"/>
    </source>
</evidence>
<dbReference type="Proteomes" id="UP000887579">
    <property type="component" value="Unplaced"/>
</dbReference>
<sequence>MIVIQFIDACSKVVLSSDNGDLGNNFVFSENNRRSGNPHKTFSNQRLFKFGFNLDHPEDDYDNQPLPIHVTQNSDSSAADGAYFDLDVYRDNPFVPPFFTFEQQHDDQHRRCNTPPPSLAQLDHAQHNIIPPPGHATLSSAAVNEYLNDVKKGIFWTSQYYQLWDMKYQRRNAQLAVGFVQTPPQSNIMDFEGFLVGQQTEAKALENLAENDILEGKVFHAQREIPSFNDFEVRVALGENYCTYDIEYFVHDAYGGCGHSFYG</sequence>
<reference evidence="2" key="1">
    <citation type="submission" date="2022-11" db="UniProtKB">
        <authorList>
            <consortium name="WormBaseParasite"/>
        </authorList>
    </citation>
    <scope>IDENTIFICATION</scope>
</reference>
<evidence type="ECO:0000313" key="1">
    <source>
        <dbReference type="Proteomes" id="UP000887579"/>
    </source>
</evidence>
<organism evidence="1 2">
    <name type="scientific">Panagrolaimus sp. ES5</name>
    <dbReference type="NCBI Taxonomy" id="591445"/>
    <lineage>
        <taxon>Eukaryota</taxon>
        <taxon>Metazoa</taxon>
        <taxon>Ecdysozoa</taxon>
        <taxon>Nematoda</taxon>
        <taxon>Chromadorea</taxon>
        <taxon>Rhabditida</taxon>
        <taxon>Tylenchina</taxon>
        <taxon>Panagrolaimomorpha</taxon>
        <taxon>Panagrolaimoidea</taxon>
        <taxon>Panagrolaimidae</taxon>
        <taxon>Panagrolaimus</taxon>
    </lineage>
</organism>
<name>A0AC34G7B5_9BILA</name>
<accession>A0AC34G7B5</accession>
<dbReference type="WBParaSite" id="ES5_v2.g25609.t1">
    <property type="protein sequence ID" value="ES5_v2.g25609.t1"/>
    <property type="gene ID" value="ES5_v2.g25609"/>
</dbReference>
<protein>
    <submittedName>
        <fullName evidence="2">Uncharacterized protein</fullName>
    </submittedName>
</protein>
<proteinExistence type="predicted"/>